<proteinExistence type="predicted"/>
<keyword evidence="3" id="KW-1185">Reference proteome</keyword>
<comment type="caution">
    <text evidence="2">The sequence shown here is derived from an EMBL/GenBank/DDBJ whole genome shotgun (WGS) entry which is preliminary data.</text>
</comment>
<protein>
    <recommendedName>
        <fullName evidence="1">Ribonuclease H1 N-terminal domain-containing protein</fullName>
    </recommendedName>
</protein>
<dbReference type="Pfam" id="PF01693">
    <property type="entry name" value="Cauli_VI"/>
    <property type="match status" value="1"/>
</dbReference>
<reference evidence="2" key="1">
    <citation type="journal article" date="2020" name="New Phytol.">
        <title>Comparative genomics reveals dynamic genome evolution in host specialist ectomycorrhizal fungi.</title>
        <authorList>
            <person name="Lofgren L.A."/>
            <person name="Nguyen N.H."/>
            <person name="Vilgalys R."/>
            <person name="Ruytinx J."/>
            <person name="Liao H.L."/>
            <person name="Branco S."/>
            <person name="Kuo A."/>
            <person name="LaButti K."/>
            <person name="Lipzen A."/>
            <person name="Andreopoulos W."/>
            <person name="Pangilinan J."/>
            <person name="Riley R."/>
            <person name="Hundley H."/>
            <person name="Na H."/>
            <person name="Barry K."/>
            <person name="Grigoriev I.V."/>
            <person name="Stajich J.E."/>
            <person name="Kennedy P.G."/>
        </authorList>
    </citation>
    <scope>NUCLEOTIDE SEQUENCE</scope>
    <source>
        <strain evidence="2">S12</strain>
    </source>
</reference>
<dbReference type="GeneID" id="64599286"/>
<evidence type="ECO:0000259" key="1">
    <source>
        <dbReference type="Pfam" id="PF01693"/>
    </source>
</evidence>
<dbReference type="InterPro" id="IPR011320">
    <property type="entry name" value="RNase_H1_N"/>
</dbReference>
<sequence>MPTNVLFNHEPSPTAEMSLIRLPETLPYNTTPHMVPDSEKWTTWVYRHEAAYPEIVRSMADECDLYLYRGVLYNVPVKPAPSPPYYCVTRGRYIGIFNHWNDVMESINGYSTTVFAATSLDVGVDLLYLSIDQGRVVLYYN</sequence>
<evidence type="ECO:0000313" key="2">
    <source>
        <dbReference type="EMBL" id="KAG1810416.1"/>
    </source>
</evidence>
<dbReference type="RefSeq" id="XP_041168081.1">
    <property type="nucleotide sequence ID" value="XM_041305522.1"/>
</dbReference>
<accession>A0A9P7E3Y4</accession>
<gene>
    <name evidence="2" type="ORF">HD556DRAFT_1436158</name>
</gene>
<dbReference type="SUPFAM" id="SSF55658">
    <property type="entry name" value="L9 N-domain-like"/>
    <property type="match status" value="1"/>
</dbReference>
<dbReference type="AlphaFoldDB" id="A0A9P7E3Y4"/>
<dbReference type="Proteomes" id="UP000719766">
    <property type="component" value="Unassembled WGS sequence"/>
</dbReference>
<dbReference type="EMBL" id="JABBWE010000001">
    <property type="protein sequence ID" value="KAG1810416.1"/>
    <property type="molecule type" value="Genomic_DNA"/>
</dbReference>
<dbReference type="OrthoDB" id="2688889at2759"/>
<organism evidence="2 3">
    <name type="scientific">Suillus plorans</name>
    <dbReference type="NCBI Taxonomy" id="116603"/>
    <lineage>
        <taxon>Eukaryota</taxon>
        <taxon>Fungi</taxon>
        <taxon>Dikarya</taxon>
        <taxon>Basidiomycota</taxon>
        <taxon>Agaricomycotina</taxon>
        <taxon>Agaricomycetes</taxon>
        <taxon>Agaricomycetidae</taxon>
        <taxon>Boletales</taxon>
        <taxon>Suillineae</taxon>
        <taxon>Suillaceae</taxon>
        <taxon>Suillus</taxon>
    </lineage>
</organism>
<feature type="domain" description="Ribonuclease H1 N-terminal" evidence="1">
    <location>
        <begin position="84"/>
        <end position="115"/>
    </location>
</feature>
<name>A0A9P7E3Y4_9AGAM</name>
<evidence type="ECO:0000313" key="3">
    <source>
        <dbReference type="Proteomes" id="UP000719766"/>
    </source>
</evidence>
<dbReference type="InterPro" id="IPR009027">
    <property type="entry name" value="Ribosomal_bL9/RNase_H1_N"/>
</dbReference>